<keyword evidence="2" id="KW-1185">Reference proteome</keyword>
<evidence type="ECO:0008006" key="3">
    <source>
        <dbReference type="Google" id="ProtNLM"/>
    </source>
</evidence>
<dbReference type="Gene3D" id="3.40.1520.10">
    <property type="entry name" value="Ta1353-like"/>
    <property type="match status" value="1"/>
</dbReference>
<sequence>MELKIIQMEIPQEYNIIIGQAHFIKTIEDLYEIMVGISSQVKFGIAFSEASGDCLIRVAGNDSNLEQTATKNAQALGVGHSFVILLKEAFPINFLNAIKQCPEVCNIYCATANPVQVIIAETEQGRGILGVVDGLSPKGVESADDVAVRKGFLRQIGYKM</sequence>
<protein>
    <recommendedName>
        <fullName evidence="3">Adenosine monophosphate-protein transferase</fullName>
    </recommendedName>
</protein>
<dbReference type="Proteomes" id="UP000218238">
    <property type="component" value="Unassembled WGS sequence"/>
</dbReference>
<evidence type="ECO:0000313" key="2">
    <source>
        <dbReference type="Proteomes" id="UP000218238"/>
    </source>
</evidence>
<evidence type="ECO:0000313" key="1">
    <source>
        <dbReference type="EMBL" id="PAX56138.1"/>
    </source>
</evidence>
<proteinExistence type="predicted"/>
<comment type="caution">
    <text evidence="1">The sequence shown here is derived from an EMBL/GenBank/DDBJ whole genome shotgun (WGS) entry which is preliminary data.</text>
</comment>
<dbReference type="PANTHER" id="PTHR36155:SF1">
    <property type="entry name" value="BLL5354 PROTEIN"/>
    <property type="match status" value="1"/>
</dbReference>
<dbReference type="SUPFAM" id="SSF103165">
    <property type="entry name" value="Ta1353-like"/>
    <property type="match status" value="1"/>
</dbReference>
<dbReference type="InterPro" id="IPR007153">
    <property type="entry name" value="Adenosine_kinase"/>
</dbReference>
<gene>
    <name evidence="1" type="ORF">CK510_10560</name>
</gene>
<dbReference type="PANTHER" id="PTHR36155">
    <property type="entry name" value="BLL5354 PROTEIN"/>
    <property type="match status" value="1"/>
</dbReference>
<dbReference type="InterPro" id="IPR036902">
    <property type="entry name" value="Ta1353-like_sf"/>
</dbReference>
<name>A0A2A2TK55_9CYAN</name>
<organism evidence="1 2">
    <name type="scientific">Brunnivagina elsteri CCALA 953</name>
    <dbReference type="NCBI Taxonomy" id="987040"/>
    <lineage>
        <taxon>Bacteria</taxon>
        <taxon>Bacillati</taxon>
        <taxon>Cyanobacteriota</taxon>
        <taxon>Cyanophyceae</taxon>
        <taxon>Nostocales</taxon>
        <taxon>Calotrichaceae</taxon>
        <taxon>Brunnivagina</taxon>
    </lineage>
</organism>
<dbReference type="AlphaFoldDB" id="A0A2A2TK55"/>
<dbReference type="RefSeq" id="WP_095721659.1">
    <property type="nucleotide sequence ID" value="NZ_NTFS01000091.1"/>
</dbReference>
<reference evidence="1 2" key="1">
    <citation type="submission" date="2017-08" db="EMBL/GenBank/DDBJ databases">
        <title>Draft genome sequence of filamentous cyanobacterium Calothrix elsteri CCALA 953.</title>
        <authorList>
            <person name="Gagunashvili A.N."/>
            <person name="Elster J."/>
            <person name="Andresson O.S."/>
        </authorList>
    </citation>
    <scope>NUCLEOTIDE SEQUENCE [LARGE SCALE GENOMIC DNA]</scope>
    <source>
        <strain evidence="1 2">CCALA 953</strain>
    </source>
</reference>
<dbReference type="OrthoDB" id="9785212at2"/>
<accession>A0A2A2TK55</accession>
<dbReference type="EMBL" id="NTFS01000091">
    <property type="protein sequence ID" value="PAX56138.1"/>
    <property type="molecule type" value="Genomic_DNA"/>
</dbReference>
<dbReference type="Pfam" id="PF04008">
    <property type="entry name" value="Adenosine_kin"/>
    <property type="match status" value="1"/>
</dbReference>